<evidence type="ECO:0000256" key="3">
    <source>
        <dbReference type="ARBA" id="ARBA00022692"/>
    </source>
</evidence>
<accession>A0ABN3PWI7</accession>
<comment type="caution">
    <text evidence="8">The sequence shown here is derived from an EMBL/GenBank/DDBJ whole genome shotgun (WGS) entry which is preliminary data.</text>
</comment>
<evidence type="ECO:0000256" key="6">
    <source>
        <dbReference type="SAM" id="Phobius"/>
    </source>
</evidence>
<dbReference type="Proteomes" id="UP001501509">
    <property type="component" value="Unassembled WGS sequence"/>
</dbReference>
<keyword evidence="4 6" id="KW-1133">Transmembrane helix</keyword>
<feature type="transmembrane region" description="Helical" evidence="6">
    <location>
        <begin position="20"/>
        <end position="42"/>
    </location>
</feature>
<feature type="transmembrane region" description="Helical" evidence="6">
    <location>
        <begin position="359"/>
        <end position="386"/>
    </location>
</feature>
<organism evidence="8 9">
    <name type="scientific">Actinomadura fulvescens</name>
    <dbReference type="NCBI Taxonomy" id="46160"/>
    <lineage>
        <taxon>Bacteria</taxon>
        <taxon>Bacillati</taxon>
        <taxon>Actinomycetota</taxon>
        <taxon>Actinomycetes</taxon>
        <taxon>Streptosporangiales</taxon>
        <taxon>Thermomonosporaceae</taxon>
        <taxon>Actinomadura</taxon>
    </lineage>
</organism>
<dbReference type="EMBL" id="BAAATD010000005">
    <property type="protein sequence ID" value="GAA2605667.1"/>
    <property type="molecule type" value="Genomic_DNA"/>
</dbReference>
<keyword evidence="5 6" id="KW-0472">Membrane</keyword>
<sequence length="775" mass="81099">MVELGIGVRLALRSGLRDRIRLALTTFGVGLGVLLLLLVASLPQALEARVGRIADRSPRLDQSQATLWMAESTDYWRSKVIKRELVATSSGKLRVPGVQRFPAPGQAVLSPALARLVRDNPGSDLAARYGPISGIVAADGLAGPEELIAYVGATRAQVAQARDEEMPVAGFGQAPETVRDEAHSSGTSAYVLAVSALLAAMLIVLLATCARMSALARDRRVAAMRLVGASAAQTRKVLAGEALVAAVVGTVLGIGAYLVLRPWASGIGLGGISWYDGDFWPGVYGPVIVLGVPILSVMVATTAARRAIGSPLAVRRAATTRLATVPRLMLFGAGVALQVPALRPREGQDWLARQFVDLIALLGAVVTVLAFPLVLPALIRVVARALSLVRPVAARLGARRLEHEPTAASRVVGSVGLAVVVLGVAQTFGAAVALANTNFANATGVQRSWLRVEGAGPQGAIKVPGVRMATRLTEVYIERPEAAALGKGLESALVADCRALPLLGLSAHDCGLQHAVVVNRSQGLGEFCDDNGCRTIPRLGQGQRVRLSVDKSPATATIITPSNSRNATPPASLFSPENTILFLSPDYPGIAPLMRAAESRQKPVTLVETDGRSETEQHVRQAVLRDEPAAQVTSVDSANREQVLSTDPQRAVLSAGAVLGLLVAAFALVAAGIDAGWERRKGVMMMATAGAPLVLLRRAHLWFLLVPLGISTVLSLGVALLNAAAYGGLDHVTELLSWSLPIAAVAVAVTAALVIVISARCLIASFDRSEIPRSE</sequence>
<feature type="transmembrane region" description="Helical" evidence="6">
    <location>
        <begin position="651"/>
        <end position="677"/>
    </location>
</feature>
<keyword evidence="3 6" id="KW-0812">Transmembrane</keyword>
<feature type="transmembrane region" description="Helical" evidence="6">
    <location>
        <begin position="738"/>
        <end position="763"/>
    </location>
</feature>
<name>A0ABN3PWI7_9ACTN</name>
<evidence type="ECO:0000259" key="7">
    <source>
        <dbReference type="Pfam" id="PF02687"/>
    </source>
</evidence>
<feature type="transmembrane region" description="Helical" evidence="6">
    <location>
        <begin position="322"/>
        <end position="339"/>
    </location>
</feature>
<evidence type="ECO:0000256" key="4">
    <source>
        <dbReference type="ARBA" id="ARBA00022989"/>
    </source>
</evidence>
<proteinExistence type="predicted"/>
<keyword evidence="9" id="KW-1185">Reference proteome</keyword>
<feature type="domain" description="ABC3 transporter permease C-terminal" evidence="7">
    <location>
        <begin position="194"/>
        <end position="306"/>
    </location>
</feature>
<feature type="transmembrane region" description="Helical" evidence="6">
    <location>
        <begin position="189"/>
        <end position="216"/>
    </location>
</feature>
<feature type="transmembrane region" description="Helical" evidence="6">
    <location>
        <begin position="701"/>
        <end position="726"/>
    </location>
</feature>
<gene>
    <name evidence="8" type="ORF">GCM10010411_44810</name>
</gene>
<comment type="subcellular location">
    <subcellularLocation>
        <location evidence="1">Cell membrane</location>
        <topology evidence="1">Multi-pass membrane protein</topology>
    </subcellularLocation>
</comment>
<evidence type="ECO:0000313" key="8">
    <source>
        <dbReference type="EMBL" id="GAA2605667.1"/>
    </source>
</evidence>
<evidence type="ECO:0000313" key="9">
    <source>
        <dbReference type="Proteomes" id="UP001501509"/>
    </source>
</evidence>
<dbReference type="InterPro" id="IPR003838">
    <property type="entry name" value="ABC3_permease_C"/>
</dbReference>
<feature type="transmembrane region" description="Helical" evidence="6">
    <location>
        <begin position="407"/>
        <end position="434"/>
    </location>
</feature>
<feature type="transmembrane region" description="Helical" evidence="6">
    <location>
        <begin position="279"/>
        <end position="301"/>
    </location>
</feature>
<evidence type="ECO:0000256" key="5">
    <source>
        <dbReference type="ARBA" id="ARBA00023136"/>
    </source>
</evidence>
<evidence type="ECO:0000256" key="2">
    <source>
        <dbReference type="ARBA" id="ARBA00022475"/>
    </source>
</evidence>
<keyword evidence="2" id="KW-1003">Cell membrane</keyword>
<evidence type="ECO:0000256" key="1">
    <source>
        <dbReference type="ARBA" id="ARBA00004651"/>
    </source>
</evidence>
<dbReference type="Pfam" id="PF02687">
    <property type="entry name" value="FtsX"/>
    <property type="match status" value="1"/>
</dbReference>
<feature type="transmembrane region" description="Helical" evidence="6">
    <location>
        <begin position="237"/>
        <end position="259"/>
    </location>
</feature>
<protein>
    <recommendedName>
        <fullName evidence="7">ABC3 transporter permease C-terminal domain-containing protein</fullName>
    </recommendedName>
</protein>
<reference evidence="8 9" key="1">
    <citation type="journal article" date="2019" name="Int. J. Syst. Evol. Microbiol.">
        <title>The Global Catalogue of Microorganisms (GCM) 10K type strain sequencing project: providing services to taxonomists for standard genome sequencing and annotation.</title>
        <authorList>
            <consortium name="The Broad Institute Genomics Platform"/>
            <consortium name="The Broad Institute Genome Sequencing Center for Infectious Disease"/>
            <person name="Wu L."/>
            <person name="Ma J."/>
        </authorList>
    </citation>
    <scope>NUCLEOTIDE SEQUENCE [LARGE SCALE GENOMIC DNA]</scope>
    <source>
        <strain evidence="8 9">JCM 6833</strain>
    </source>
</reference>